<comment type="catalytic activity">
    <reaction evidence="7">
        <text>(2R)-O-phospho-3-sulfolactate + H2O = (2R)-3-sulfolactate + phosphate</text>
        <dbReference type="Rhea" id="RHEA:23416"/>
        <dbReference type="ChEBI" id="CHEBI:15377"/>
        <dbReference type="ChEBI" id="CHEBI:15597"/>
        <dbReference type="ChEBI" id="CHEBI:43474"/>
        <dbReference type="ChEBI" id="CHEBI:58738"/>
        <dbReference type="EC" id="3.1.3.71"/>
    </reaction>
</comment>
<organism evidence="8 10">
    <name type="scientific">Candidatus Accumulibacter cognatus</name>
    <dbReference type="NCBI Taxonomy" id="2954383"/>
    <lineage>
        <taxon>Bacteria</taxon>
        <taxon>Pseudomonadati</taxon>
        <taxon>Pseudomonadota</taxon>
        <taxon>Betaproteobacteria</taxon>
        <taxon>Candidatus Accumulibacter</taxon>
    </lineage>
</organism>
<dbReference type="KEGG" id="acog:HWD57_23025"/>
<protein>
    <recommendedName>
        <fullName evidence="4">Probable 2-phosphosulfolactate phosphatase</fullName>
        <ecNumber evidence="3">3.1.3.71</ecNumber>
    </recommendedName>
</protein>
<evidence type="ECO:0000256" key="2">
    <source>
        <dbReference type="ARBA" id="ARBA00009997"/>
    </source>
</evidence>
<reference evidence="8 10" key="1">
    <citation type="submission" date="2014-02" db="EMBL/GenBank/DDBJ databases">
        <title>Expanding our view of genomic diversity in Candidatus Accumulibacter clades.</title>
        <authorList>
            <person name="Skennerton C.T."/>
            <person name="Barr J.J."/>
            <person name="Slater F.R."/>
            <person name="Bond P.L."/>
            <person name="Tyson G.W."/>
        </authorList>
    </citation>
    <scope>NUCLEOTIDE SEQUENCE [LARGE SCALE GENOMIC DNA]</scope>
    <source>
        <strain evidence="10">SK-02</strain>
    </source>
</reference>
<dbReference type="PANTHER" id="PTHR37311">
    <property type="entry name" value="2-PHOSPHOSULFOLACTATE PHOSPHATASE-RELATED"/>
    <property type="match status" value="1"/>
</dbReference>
<accession>A0A7D5SVL9</accession>
<evidence type="ECO:0000256" key="3">
    <source>
        <dbReference type="ARBA" id="ARBA00012953"/>
    </source>
</evidence>
<dbReference type="GO" id="GO:0050545">
    <property type="term" value="F:sulfopyruvate decarboxylase activity"/>
    <property type="evidence" value="ECO:0007669"/>
    <property type="project" value="TreeGrafter"/>
</dbReference>
<dbReference type="GO" id="GO:0050532">
    <property type="term" value="F:2-phosphosulfolactate phosphatase activity"/>
    <property type="evidence" value="ECO:0007669"/>
    <property type="project" value="UniProtKB-EC"/>
</dbReference>
<evidence type="ECO:0000313" key="10">
    <source>
        <dbReference type="Proteomes" id="UP000021315"/>
    </source>
</evidence>
<dbReference type="SUPFAM" id="SSF142823">
    <property type="entry name" value="ComB-like"/>
    <property type="match status" value="1"/>
</dbReference>
<name>A0A080M6Z8_9PROT</name>
<dbReference type="Gene3D" id="3.90.1560.10">
    <property type="entry name" value="ComB-like"/>
    <property type="match status" value="1"/>
</dbReference>
<evidence type="ECO:0000256" key="1">
    <source>
        <dbReference type="ARBA" id="ARBA00001946"/>
    </source>
</evidence>
<keyword evidence="6" id="KW-0460">Magnesium</keyword>
<dbReference type="AlphaFoldDB" id="A0A080M6Z8"/>
<dbReference type="Proteomes" id="UP000509684">
    <property type="component" value="Chromosome"/>
</dbReference>
<sequence length="261" mass="28179">MRTRRVFLNRLDPTNEPTDAVVVIDVLRSFTTAAYAIAAGVSRIYPVETISGAFRLLRRLPDAVTTGAIGGGDPIPGFDFGNSPLALQGADLTGRPLIQTTAAGVRGLGRFRDARALFAGSLVLGRATAKALLALKPEEVCFVITGEWVDRDGDEDIACADYLDALLHGENPDPELYAARVRNSDFGRRFQADNNPNLPIGDLVLCAQPDRFDFALQASHANGQLQLRQTRTGQADSLRVSGALRNGLRLHENGYAEHIQA</sequence>
<dbReference type="GO" id="GO:0000287">
    <property type="term" value="F:magnesium ion binding"/>
    <property type="evidence" value="ECO:0007669"/>
    <property type="project" value="InterPro"/>
</dbReference>
<comment type="cofactor">
    <cofactor evidence="1">
        <name>Mg(2+)</name>
        <dbReference type="ChEBI" id="CHEBI:18420"/>
    </cofactor>
</comment>
<keyword evidence="5 8" id="KW-0378">Hydrolase</keyword>
<dbReference type="Proteomes" id="UP000021315">
    <property type="component" value="Unassembled WGS sequence"/>
</dbReference>
<reference evidence="9" key="3">
    <citation type="submission" date="2020-06" db="EMBL/GenBank/DDBJ databases">
        <authorList>
            <person name="Arumugam K."/>
            <person name="Besarab I."/>
            <person name="Haryono M."/>
            <person name="Bagci C."/>
            <person name="Beier S."/>
            <person name="Buchfink B."/>
            <person name="Gorska A."/>
            <person name="Qiu G."/>
            <person name="Huson D.H."/>
            <person name="Williams R.B."/>
        </authorList>
    </citation>
    <scope>NUCLEOTIDE SEQUENCE</scope>
    <source>
        <strain evidence="9">SSA1</strain>
    </source>
</reference>
<evidence type="ECO:0000256" key="5">
    <source>
        <dbReference type="ARBA" id="ARBA00022801"/>
    </source>
</evidence>
<gene>
    <name evidence="8" type="primary">comB</name>
    <name evidence="8" type="ORF">AW06_001866</name>
    <name evidence="9" type="ORF">HWD57_23025</name>
</gene>
<evidence type="ECO:0000313" key="9">
    <source>
        <dbReference type="EMBL" id="QLH52321.1"/>
    </source>
</evidence>
<evidence type="ECO:0000256" key="6">
    <source>
        <dbReference type="ARBA" id="ARBA00022842"/>
    </source>
</evidence>
<dbReference type="EC" id="3.1.3.71" evidence="3"/>
<dbReference type="PANTHER" id="PTHR37311:SF1">
    <property type="entry name" value="2-PHOSPHOSULFOLACTATE PHOSPHATASE-RELATED"/>
    <property type="match status" value="1"/>
</dbReference>
<proteinExistence type="inferred from homology"/>
<evidence type="ECO:0000313" key="11">
    <source>
        <dbReference type="Proteomes" id="UP000509684"/>
    </source>
</evidence>
<reference evidence="9 11" key="2">
    <citation type="journal article" date="2019" name="Microbiome">
        <title>Annotated bacterial chromosomes from frame-shift-corrected long-read metagenomic data.</title>
        <authorList>
            <person name="Arumugam K."/>
            <person name="Bagci C."/>
            <person name="Bessarab I."/>
            <person name="Beier S."/>
            <person name="Buchfink B."/>
            <person name="Gorska A."/>
            <person name="Qiu G."/>
            <person name="Huson D.H."/>
            <person name="Williams R.B.H."/>
        </authorList>
    </citation>
    <scope>NUCLEOTIDE SEQUENCE [LARGE SCALE GENOMIC DNA]</scope>
    <source>
        <strain evidence="9">SSA1</strain>
    </source>
</reference>
<dbReference type="InterPro" id="IPR036702">
    <property type="entry name" value="ComB-like_sf"/>
</dbReference>
<evidence type="ECO:0000313" key="8">
    <source>
        <dbReference type="EMBL" id="KFB77018.1"/>
    </source>
</evidence>
<dbReference type="RefSeq" id="WP_034948264.1">
    <property type="nucleotide sequence ID" value="NZ_JDST02000038.1"/>
</dbReference>
<dbReference type="STRING" id="1453999.AW06_001866"/>
<keyword evidence="10" id="KW-1185">Reference proteome</keyword>
<accession>A0A080M6Z8</accession>
<dbReference type="Pfam" id="PF04029">
    <property type="entry name" value="2-ph_phosp"/>
    <property type="match status" value="1"/>
</dbReference>
<evidence type="ECO:0000256" key="7">
    <source>
        <dbReference type="ARBA" id="ARBA00033711"/>
    </source>
</evidence>
<dbReference type="EMBL" id="JDST02000038">
    <property type="protein sequence ID" value="KFB77018.1"/>
    <property type="molecule type" value="Genomic_DNA"/>
</dbReference>
<evidence type="ECO:0000256" key="4">
    <source>
        <dbReference type="ARBA" id="ARBA00021948"/>
    </source>
</evidence>
<comment type="similarity">
    <text evidence="2">Belongs to the ComB family.</text>
</comment>
<dbReference type="EMBL" id="CP058708">
    <property type="protein sequence ID" value="QLH52321.1"/>
    <property type="molecule type" value="Genomic_DNA"/>
</dbReference>
<dbReference type="InterPro" id="IPR005238">
    <property type="entry name" value="ComB-like"/>
</dbReference>